<keyword evidence="2" id="KW-1185">Reference proteome</keyword>
<organism evidence="1 2">
    <name type="scientific">Pneumocystis oryctolagi</name>
    <dbReference type="NCBI Taxonomy" id="42067"/>
    <lineage>
        <taxon>Eukaryota</taxon>
        <taxon>Fungi</taxon>
        <taxon>Dikarya</taxon>
        <taxon>Ascomycota</taxon>
        <taxon>Taphrinomycotina</taxon>
        <taxon>Pneumocystomycetes</taxon>
        <taxon>Pneumocystaceae</taxon>
        <taxon>Pneumocystis</taxon>
    </lineage>
</organism>
<reference evidence="1 2" key="1">
    <citation type="journal article" date="2021" name="Commun. Biol.">
        <title>Genomic insights into the host specific adaptation of the Pneumocystis genus.</title>
        <authorList>
            <person name="Cisse O.H."/>
            <person name="Ma L."/>
            <person name="Dekker J.P."/>
            <person name="Khil P.P."/>
            <person name="Youn J.-H."/>
            <person name="Brenchley J.M."/>
            <person name="Blair R."/>
            <person name="Pahar B."/>
            <person name="Chabe M."/>
            <person name="Van Rompay K.K.A."/>
            <person name="Keesler R."/>
            <person name="Sukura A."/>
            <person name="Hirsch V."/>
            <person name="Kutty G."/>
            <person name="Liu Y."/>
            <person name="Peng L."/>
            <person name="Chen J."/>
            <person name="Song J."/>
            <person name="Weissenbacher-Lang C."/>
            <person name="Xu J."/>
            <person name="Upham N.S."/>
            <person name="Stajich J.E."/>
            <person name="Cuomo C.A."/>
            <person name="Cushion M.T."/>
            <person name="Kovacs J.A."/>
        </authorList>
    </citation>
    <scope>NUCLEOTIDE SEQUENCE [LARGE SCALE GENOMIC DNA]</scope>
    <source>
        <strain evidence="1 2">RABM</strain>
    </source>
</reference>
<name>A0ACB7CJE6_9ASCO</name>
<proteinExistence type="predicted"/>
<evidence type="ECO:0000313" key="2">
    <source>
        <dbReference type="Proteomes" id="UP000768646"/>
    </source>
</evidence>
<evidence type="ECO:0000313" key="1">
    <source>
        <dbReference type="EMBL" id="KAG4306274.1"/>
    </source>
</evidence>
<sequence>MEMSKITDFQKKSKHSSMDDDPFLNLINSEALELSKKQNLSTLPLSHSKPNKNTDCQLCQSCTQKKSINFKKKNQLSTSPLLNIDKLWEMDDKMLTDNTYNSIRKDDQIHNLSVESSSTNKYNSFSNKRINTSKNLISKTNCCHFQMSSSSYSETSPISSHSPDNETLINTQVSVIWNELSELKLRIKRLEISNKWKKSPKFNTLETPLTLSKSTLLSNLALDETKILTSHPLLYAYKNDTYSTYSKPKIFETSVNPKTPFSNESKIIGSVNTNFSDTSLLSSFTNSSRQPLPSKKIRNTKNLSLKNVSQTNQRIKEISPVVSSLPKSYSTEQKFCENEDFPSANNRALLNIIFANKIYSQNTQMLFENDCNYKKKLNTYDNKPVCIIEPNLWLFAEPETHIAEKFNVVINVAKEVKNPFLSQISLEESSKKIKNTSDEKFFQKNHLPIESSILPPVIINDIEYLHVLWDHNANTLSIDLPPLIDYITKKSIQENKKVLIHCQCGISRSASLIIAYVMKSLGLNVDSAYSYVKDKSPWIGPNMSLIYQLYDFNNFLYGKKKLSDNKKRTSPNIEISRSTLSSSLASPIGYASLKHINYPTFVLGKSCKLIPVMAIHTIFYKTRFAYHKYLIVSIITSGIIIFTLYGSQFPSETKKNQLSNNIWGLFLLSINLLLDGYTNSTQDQIFKAFPHISGPWMMMSMNIISTIGTTLYIYCFTNELVTTIEFIKKYPSIIYDIFIYGCLGAVGQLFIFHTLEQFGSLVLITITLTRKMLTLLISLIWFNHKLTIGQWIGVGLVFYGTGLEAYIKHTQLTKNAQKHT</sequence>
<dbReference type="Proteomes" id="UP000768646">
    <property type="component" value="Unassembled WGS sequence"/>
</dbReference>
<dbReference type="EMBL" id="JABTEG010000001">
    <property type="protein sequence ID" value="KAG4306274.1"/>
    <property type="molecule type" value="Genomic_DNA"/>
</dbReference>
<accession>A0ACB7CJE6</accession>
<comment type="caution">
    <text evidence="1">The sequence shown here is derived from an EMBL/GenBank/DDBJ whole genome shotgun (WGS) entry which is preliminary data.</text>
</comment>
<protein>
    <submittedName>
        <fullName evidence="1">Uncharacterized protein</fullName>
    </submittedName>
</protein>
<gene>
    <name evidence="1" type="ORF">PORY_000262</name>
</gene>